<feature type="compositionally biased region" description="Basic and acidic residues" evidence="1">
    <location>
        <begin position="21"/>
        <end position="34"/>
    </location>
</feature>
<dbReference type="EMBL" id="BLXT01002363">
    <property type="protein sequence ID" value="GFN93629.1"/>
    <property type="molecule type" value="Genomic_DNA"/>
</dbReference>
<organism evidence="2 3">
    <name type="scientific">Plakobranchus ocellatus</name>
    <dbReference type="NCBI Taxonomy" id="259542"/>
    <lineage>
        <taxon>Eukaryota</taxon>
        <taxon>Metazoa</taxon>
        <taxon>Spiralia</taxon>
        <taxon>Lophotrochozoa</taxon>
        <taxon>Mollusca</taxon>
        <taxon>Gastropoda</taxon>
        <taxon>Heterobranchia</taxon>
        <taxon>Euthyneura</taxon>
        <taxon>Panpulmonata</taxon>
        <taxon>Sacoglossa</taxon>
        <taxon>Placobranchoidea</taxon>
        <taxon>Plakobranchidae</taxon>
        <taxon>Plakobranchus</taxon>
    </lineage>
</organism>
<dbReference type="Proteomes" id="UP000735302">
    <property type="component" value="Unassembled WGS sequence"/>
</dbReference>
<proteinExistence type="predicted"/>
<sequence>MSHVPKAWLKPSYNAGKPRKRQTEKEMGGQHTRMDSPGTEAHTGKSRKPTVHRCDHPDLFSFKTGALPYA</sequence>
<keyword evidence="3" id="KW-1185">Reference proteome</keyword>
<accession>A0AAV3ZEP7</accession>
<evidence type="ECO:0000313" key="2">
    <source>
        <dbReference type="EMBL" id="GFN93629.1"/>
    </source>
</evidence>
<name>A0AAV3ZEP7_9GAST</name>
<protein>
    <submittedName>
        <fullName evidence="2">Uncharacterized protein</fullName>
    </submittedName>
</protein>
<evidence type="ECO:0000256" key="1">
    <source>
        <dbReference type="SAM" id="MobiDB-lite"/>
    </source>
</evidence>
<comment type="caution">
    <text evidence="2">The sequence shown here is derived from an EMBL/GenBank/DDBJ whole genome shotgun (WGS) entry which is preliminary data.</text>
</comment>
<feature type="region of interest" description="Disordered" evidence="1">
    <location>
        <begin position="1"/>
        <end position="70"/>
    </location>
</feature>
<dbReference type="AlphaFoldDB" id="A0AAV3ZEP7"/>
<evidence type="ECO:0000313" key="3">
    <source>
        <dbReference type="Proteomes" id="UP000735302"/>
    </source>
</evidence>
<reference evidence="2 3" key="1">
    <citation type="journal article" date="2021" name="Elife">
        <title>Chloroplast acquisition without the gene transfer in kleptoplastic sea slugs, Plakobranchus ocellatus.</title>
        <authorList>
            <person name="Maeda T."/>
            <person name="Takahashi S."/>
            <person name="Yoshida T."/>
            <person name="Shimamura S."/>
            <person name="Takaki Y."/>
            <person name="Nagai Y."/>
            <person name="Toyoda A."/>
            <person name="Suzuki Y."/>
            <person name="Arimoto A."/>
            <person name="Ishii H."/>
            <person name="Satoh N."/>
            <person name="Nishiyama T."/>
            <person name="Hasebe M."/>
            <person name="Maruyama T."/>
            <person name="Minagawa J."/>
            <person name="Obokata J."/>
            <person name="Shigenobu S."/>
        </authorList>
    </citation>
    <scope>NUCLEOTIDE SEQUENCE [LARGE SCALE GENOMIC DNA]</scope>
</reference>
<gene>
    <name evidence="2" type="ORF">PoB_002013500</name>
</gene>